<feature type="transmembrane region" description="Helical" evidence="2">
    <location>
        <begin position="41"/>
        <end position="63"/>
    </location>
</feature>
<evidence type="ECO:0000313" key="3">
    <source>
        <dbReference type="EMBL" id="SHG87346.1"/>
    </source>
</evidence>
<name>A0A1M5NCK1_9GAMM</name>
<dbReference type="AlphaFoldDB" id="A0A1M5NCK1"/>
<keyword evidence="2" id="KW-0812">Transmembrane</keyword>
<feature type="region of interest" description="Disordered" evidence="1">
    <location>
        <begin position="1"/>
        <end position="20"/>
    </location>
</feature>
<dbReference type="Pfam" id="PF16868">
    <property type="entry name" value="NMT1_3"/>
    <property type="match status" value="1"/>
</dbReference>
<dbReference type="SUPFAM" id="SSF53850">
    <property type="entry name" value="Periplasmic binding protein-like II"/>
    <property type="match status" value="1"/>
</dbReference>
<dbReference type="PANTHER" id="PTHR42941:SF1">
    <property type="entry name" value="SLL1037 PROTEIN"/>
    <property type="match status" value="1"/>
</dbReference>
<organism evidence="3 4">
    <name type="scientific">Hydrocarboniphaga daqingensis</name>
    <dbReference type="NCBI Taxonomy" id="490188"/>
    <lineage>
        <taxon>Bacteria</taxon>
        <taxon>Pseudomonadati</taxon>
        <taxon>Pseudomonadota</taxon>
        <taxon>Gammaproteobacteria</taxon>
        <taxon>Nevskiales</taxon>
        <taxon>Nevskiaceae</taxon>
        <taxon>Hydrocarboniphaga</taxon>
    </lineage>
</organism>
<gene>
    <name evidence="3" type="ORF">SAMN04488068_1783</name>
</gene>
<evidence type="ECO:0000256" key="1">
    <source>
        <dbReference type="SAM" id="MobiDB-lite"/>
    </source>
</evidence>
<accession>A0A1M5NCK1</accession>
<keyword evidence="4" id="KW-1185">Reference proteome</keyword>
<proteinExistence type="predicted"/>
<dbReference type="Gene3D" id="3.40.190.10">
    <property type="entry name" value="Periplasmic binding protein-like II"/>
    <property type="match status" value="2"/>
</dbReference>
<sequence>MAEPPRERPAAQTEPDPGRARDIAQWRKQLLRVQRISWRDLAATLGPVILISTLAIAATMHFIRPAPPRTLTMAGGPESSNFFRTAERYREILARNGIELRVVPTNGSVDNLERLIDNGSGIDLALVQAGVKVEGDTSRLISLGNMFRQPIMVFYRSARPLARLSDFAGKRINIGSPGTGTRQLALALLRANGIEPGGDTPLLDLGGDAARRALLDRQVDVIFMSGDSVGVSTLRELLHTDEVRLFDFVQGDAYQRRFRYLDKLLLPAGTFDLGENLPAQALTLLAPSVELLAHRDLHPALSDLLVEAAHEVHGPGSLLQNPGEYPNPKQNEYPIGNEAARYYKSGKGIAYRYLPFWLASLVSRAAVILVPILVVLVPGLRYAPNLYGWRINSRIYKHYGELMTLERAALQPMTPEQRSALLARLNDIEKTIINVKIPGAFADQLYVLRRHIRFVRDNLASNPADGATGVPGAAVDD</sequence>
<dbReference type="InterPro" id="IPR011852">
    <property type="entry name" value="TRAP_TAXI"/>
</dbReference>
<dbReference type="Proteomes" id="UP000199758">
    <property type="component" value="Unassembled WGS sequence"/>
</dbReference>
<dbReference type="EMBL" id="FQWZ01000003">
    <property type="protein sequence ID" value="SHG87346.1"/>
    <property type="molecule type" value="Genomic_DNA"/>
</dbReference>
<keyword evidence="2" id="KW-1133">Transmembrane helix</keyword>
<evidence type="ECO:0000256" key="2">
    <source>
        <dbReference type="SAM" id="Phobius"/>
    </source>
</evidence>
<dbReference type="PANTHER" id="PTHR42941">
    <property type="entry name" value="SLL1037 PROTEIN"/>
    <property type="match status" value="1"/>
</dbReference>
<protein>
    <submittedName>
        <fullName evidence="3">TRAP-type uncharacterized transport system, substrate-binding protein</fullName>
    </submittedName>
</protein>
<evidence type="ECO:0000313" key="4">
    <source>
        <dbReference type="Proteomes" id="UP000199758"/>
    </source>
</evidence>
<dbReference type="STRING" id="490188.SAMN04488068_1783"/>
<dbReference type="RefSeq" id="WP_245793199.1">
    <property type="nucleotide sequence ID" value="NZ_FQWZ01000003.1"/>
</dbReference>
<reference evidence="3 4" key="1">
    <citation type="submission" date="2016-11" db="EMBL/GenBank/DDBJ databases">
        <authorList>
            <person name="Jaros S."/>
            <person name="Januszkiewicz K."/>
            <person name="Wedrychowicz H."/>
        </authorList>
    </citation>
    <scope>NUCLEOTIDE SEQUENCE [LARGE SCALE GENOMIC DNA]</scope>
    <source>
        <strain evidence="3 4">CGMCC 1.7049</strain>
    </source>
</reference>
<keyword evidence="2" id="KW-0472">Membrane</keyword>